<feature type="transmembrane region" description="Helical" evidence="1">
    <location>
        <begin position="352"/>
        <end position="369"/>
    </location>
</feature>
<dbReference type="Pfam" id="PF07786">
    <property type="entry name" value="HGSNAT_cat"/>
    <property type="match status" value="1"/>
</dbReference>
<gene>
    <name evidence="3" type="ORF">A2Y62_07240</name>
</gene>
<feature type="transmembrane region" description="Helical" evidence="1">
    <location>
        <begin position="149"/>
        <end position="169"/>
    </location>
</feature>
<keyword evidence="1" id="KW-0812">Transmembrane</keyword>
<feature type="transmembrane region" description="Helical" evidence="1">
    <location>
        <begin position="50"/>
        <end position="69"/>
    </location>
</feature>
<feature type="transmembrane region" description="Helical" evidence="1">
    <location>
        <begin position="118"/>
        <end position="142"/>
    </location>
</feature>
<dbReference type="AlphaFoldDB" id="A0A1F5VJL8"/>
<feature type="transmembrane region" description="Helical" evidence="1">
    <location>
        <begin position="294"/>
        <end position="318"/>
    </location>
</feature>
<protein>
    <recommendedName>
        <fullName evidence="2">Heparan-alpha-glucosaminide N-acetyltransferase catalytic domain-containing protein</fullName>
    </recommendedName>
</protein>
<name>A0A1F5VJL8_9BACT</name>
<dbReference type="Proteomes" id="UP000178943">
    <property type="component" value="Unassembled WGS sequence"/>
</dbReference>
<keyword evidence="1" id="KW-1133">Transmembrane helix</keyword>
<dbReference type="STRING" id="1817863.A2Y62_07240"/>
<organism evidence="3 4">
    <name type="scientific">Candidatus Fischerbacteria bacterium RBG_13_37_8</name>
    <dbReference type="NCBI Taxonomy" id="1817863"/>
    <lineage>
        <taxon>Bacteria</taxon>
        <taxon>Candidatus Fischeribacteriota</taxon>
    </lineage>
</organism>
<feature type="transmembrane region" description="Helical" evidence="1">
    <location>
        <begin position="189"/>
        <end position="210"/>
    </location>
</feature>
<dbReference type="InterPro" id="IPR012429">
    <property type="entry name" value="HGSNAT_cat"/>
</dbReference>
<accession>A0A1F5VJL8</accession>
<comment type="caution">
    <text evidence="3">The sequence shown here is derived from an EMBL/GenBank/DDBJ whole genome shotgun (WGS) entry which is preliminary data.</text>
</comment>
<keyword evidence="1" id="KW-0472">Membrane</keyword>
<feature type="transmembrane region" description="Helical" evidence="1">
    <location>
        <begin position="81"/>
        <end position="98"/>
    </location>
</feature>
<feature type="transmembrane region" description="Helical" evidence="1">
    <location>
        <begin position="12"/>
        <end position="30"/>
    </location>
</feature>
<evidence type="ECO:0000259" key="2">
    <source>
        <dbReference type="Pfam" id="PF07786"/>
    </source>
</evidence>
<feature type="transmembrane region" description="Helical" evidence="1">
    <location>
        <begin position="217"/>
        <end position="235"/>
    </location>
</feature>
<evidence type="ECO:0000313" key="4">
    <source>
        <dbReference type="Proteomes" id="UP000178943"/>
    </source>
</evidence>
<proteinExistence type="predicted"/>
<feature type="domain" description="Heparan-alpha-glucosaminide N-acetyltransferase catalytic" evidence="2">
    <location>
        <begin position="9"/>
        <end position="220"/>
    </location>
</feature>
<evidence type="ECO:0000256" key="1">
    <source>
        <dbReference type="SAM" id="Phobius"/>
    </source>
</evidence>
<feature type="transmembrane region" description="Helical" evidence="1">
    <location>
        <begin position="255"/>
        <end position="273"/>
    </location>
</feature>
<sequence>MAESKLKERMDFLDIVKGIACVWMIHRHVWNALIDPNEKIPSWYPNFMQGLAAPCFLIGAGFVFVILFNSAKIKNQVNKRMIRLIYRCSQVVILGYALQLPGFSLRKLFSMSAKQQEVFFHANVLQCIGVSLILLSLFVYLLKRINTVAAGYISGIVGLLIIFSSPYVWKYADFPIWIQSYFSFKTKSLFPIFPFGGILFFGAAAASFYLQMKAKNKVALAFLIIGMLGVLFMLTRPSDFIQQYFWHYGKANPLIYLYKLGQGLLALGVSFLLEKITGFGKRFIDWLTIMGKEALFVYAFHLAMVYGSPLNAGLYRYYANSLNLAMIFLIGLGVLLLNIIGAYLWFELKKRWLIIVRILIGIAFLIFIIK</sequence>
<feature type="transmembrane region" description="Helical" evidence="1">
    <location>
        <begin position="324"/>
        <end position="345"/>
    </location>
</feature>
<evidence type="ECO:0000313" key="3">
    <source>
        <dbReference type="EMBL" id="OGF63428.1"/>
    </source>
</evidence>
<reference evidence="3 4" key="1">
    <citation type="journal article" date="2016" name="Nat. Commun.">
        <title>Thousands of microbial genomes shed light on interconnected biogeochemical processes in an aquifer system.</title>
        <authorList>
            <person name="Anantharaman K."/>
            <person name="Brown C.T."/>
            <person name="Hug L.A."/>
            <person name="Sharon I."/>
            <person name="Castelle C.J."/>
            <person name="Probst A.J."/>
            <person name="Thomas B.C."/>
            <person name="Singh A."/>
            <person name="Wilkins M.J."/>
            <person name="Karaoz U."/>
            <person name="Brodie E.L."/>
            <person name="Williams K.H."/>
            <person name="Hubbard S.S."/>
            <person name="Banfield J.F."/>
        </authorList>
    </citation>
    <scope>NUCLEOTIDE SEQUENCE [LARGE SCALE GENOMIC DNA]</scope>
</reference>
<dbReference type="EMBL" id="MFGW01000164">
    <property type="protein sequence ID" value="OGF63428.1"/>
    <property type="molecule type" value="Genomic_DNA"/>
</dbReference>